<comment type="caution">
    <text evidence="3">The sequence shown here is derived from an EMBL/GenBank/DDBJ whole genome shotgun (WGS) entry which is preliminary data.</text>
</comment>
<feature type="domain" description="N-acetyltransferase" evidence="2">
    <location>
        <begin position="34"/>
        <end position="177"/>
    </location>
</feature>
<evidence type="ECO:0000313" key="3">
    <source>
        <dbReference type="EMBL" id="GHG44954.1"/>
    </source>
</evidence>
<gene>
    <name evidence="3" type="ORF">GCM10018980_23330</name>
</gene>
<proteinExistence type="predicted"/>
<dbReference type="PANTHER" id="PTHR43233">
    <property type="entry name" value="FAMILY N-ACETYLTRANSFERASE, PUTATIVE (AFU_ORTHOLOGUE AFUA_6G03350)-RELATED"/>
    <property type="match status" value="1"/>
</dbReference>
<evidence type="ECO:0000256" key="1">
    <source>
        <dbReference type="SAM" id="MobiDB-lite"/>
    </source>
</evidence>
<dbReference type="InterPro" id="IPR000182">
    <property type="entry name" value="GNAT_dom"/>
</dbReference>
<dbReference type="PROSITE" id="PS51186">
    <property type="entry name" value="GNAT"/>
    <property type="match status" value="1"/>
</dbReference>
<organism evidence="3 4">
    <name type="scientific">Streptomyces capoamus</name>
    <dbReference type="NCBI Taxonomy" id="68183"/>
    <lineage>
        <taxon>Bacteria</taxon>
        <taxon>Bacillati</taxon>
        <taxon>Actinomycetota</taxon>
        <taxon>Actinomycetes</taxon>
        <taxon>Kitasatosporales</taxon>
        <taxon>Streptomycetaceae</taxon>
        <taxon>Streptomyces</taxon>
    </lineage>
</organism>
<dbReference type="SUPFAM" id="SSF55729">
    <property type="entry name" value="Acyl-CoA N-acyltransferases (Nat)"/>
    <property type="match status" value="1"/>
</dbReference>
<dbReference type="InterPro" id="IPR016181">
    <property type="entry name" value="Acyl_CoA_acyltransferase"/>
</dbReference>
<feature type="region of interest" description="Disordered" evidence="1">
    <location>
        <begin position="1"/>
        <end position="32"/>
    </location>
</feature>
<dbReference type="EMBL" id="BNBF01000005">
    <property type="protein sequence ID" value="GHG44954.1"/>
    <property type="molecule type" value="Genomic_DNA"/>
</dbReference>
<evidence type="ECO:0000259" key="2">
    <source>
        <dbReference type="PROSITE" id="PS51186"/>
    </source>
</evidence>
<accession>A0A919C2Q3</accession>
<protein>
    <submittedName>
        <fullName evidence="3">N-acetyltransferase</fullName>
    </submittedName>
</protein>
<dbReference type="CDD" id="cd04301">
    <property type="entry name" value="NAT_SF"/>
    <property type="match status" value="1"/>
</dbReference>
<dbReference type="Gene3D" id="3.40.630.30">
    <property type="match status" value="1"/>
</dbReference>
<name>A0A919C2Q3_9ACTN</name>
<dbReference type="Proteomes" id="UP000619355">
    <property type="component" value="Unassembled WGS sequence"/>
</dbReference>
<dbReference type="InterPro" id="IPR053144">
    <property type="entry name" value="Acetyltransferase_Butenolide"/>
</dbReference>
<dbReference type="GO" id="GO:0016747">
    <property type="term" value="F:acyltransferase activity, transferring groups other than amino-acyl groups"/>
    <property type="evidence" value="ECO:0007669"/>
    <property type="project" value="InterPro"/>
</dbReference>
<dbReference type="PANTHER" id="PTHR43233:SF1">
    <property type="entry name" value="FAMILY N-ACETYLTRANSFERASE, PUTATIVE (AFU_ORTHOLOGUE AFUA_6G03350)-RELATED"/>
    <property type="match status" value="1"/>
</dbReference>
<keyword evidence="4" id="KW-1185">Reference proteome</keyword>
<sequence length="184" mass="20045">MRERPGGRPGAGRYAPVRDTSPMSPRTAPISRPVTIRRAVARDARRLTRIVRGSGAYAGKFASAVEGYRVGPDYLEAHRAFVAVGDDGQGDRVLGFYSLVLDPPELDLLFVADEAQGRGIGRLLVAHMRSEARAAGLDRVKVVSHVPAEDFYHRTGAVRTGTAPANPPAVPWDRPEFEFRVCPE</sequence>
<dbReference type="Pfam" id="PF13673">
    <property type="entry name" value="Acetyltransf_10"/>
    <property type="match status" value="1"/>
</dbReference>
<reference evidence="4" key="1">
    <citation type="journal article" date="2019" name="Int. J. Syst. Evol. Microbiol.">
        <title>The Global Catalogue of Microorganisms (GCM) 10K type strain sequencing project: providing services to taxonomists for standard genome sequencing and annotation.</title>
        <authorList>
            <consortium name="The Broad Institute Genomics Platform"/>
            <consortium name="The Broad Institute Genome Sequencing Center for Infectious Disease"/>
            <person name="Wu L."/>
            <person name="Ma J."/>
        </authorList>
    </citation>
    <scope>NUCLEOTIDE SEQUENCE [LARGE SCALE GENOMIC DNA]</scope>
    <source>
        <strain evidence="4">JCM 4253</strain>
    </source>
</reference>
<evidence type="ECO:0000313" key="4">
    <source>
        <dbReference type="Proteomes" id="UP000619355"/>
    </source>
</evidence>
<dbReference type="AlphaFoldDB" id="A0A919C2Q3"/>